<dbReference type="PANTHER" id="PTHR11712">
    <property type="entry name" value="POLYKETIDE SYNTHASE-RELATED"/>
    <property type="match status" value="1"/>
</dbReference>
<comment type="function">
    <text evidence="10">Proposed to synthesize NOD factor fatty acyl chain. Involved in the synthesis of a highly unsaturated fatty acid moiety, which forms part of a lipo-oligosaccharide that is responsible for host specificity.</text>
</comment>
<keyword evidence="6 13" id="KW-0808">Transferase</keyword>
<dbReference type="PANTHER" id="PTHR11712:SF352">
    <property type="entry name" value="3-OXOACYL-[ACYL-CARRIER-PROTEIN] SYNTHASE"/>
    <property type="match status" value="1"/>
</dbReference>
<dbReference type="GO" id="GO:0006633">
    <property type="term" value="P:fatty acid biosynthetic process"/>
    <property type="evidence" value="ECO:0007669"/>
    <property type="project" value="TreeGrafter"/>
</dbReference>
<organism evidence="15 16">
    <name type="scientific">Acidovorax soli</name>
    <dbReference type="NCBI Taxonomy" id="592050"/>
    <lineage>
        <taxon>Bacteria</taxon>
        <taxon>Pseudomonadati</taxon>
        <taxon>Pseudomonadota</taxon>
        <taxon>Betaproteobacteria</taxon>
        <taxon>Burkholderiales</taxon>
        <taxon>Comamonadaceae</taxon>
        <taxon>Acidovorax</taxon>
    </lineage>
</organism>
<dbReference type="Gene3D" id="3.40.47.10">
    <property type="match status" value="1"/>
</dbReference>
<evidence type="ECO:0000256" key="1">
    <source>
        <dbReference type="ARBA" id="ARBA00004533"/>
    </source>
</evidence>
<accession>A0A1H3XN44</accession>
<dbReference type="InterPro" id="IPR014031">
    <property type="entry name" value="Ketoacyl_synth_C"/>
</dbReference>
<name>A0A1H3XN44_9BURK</name>
<proteinExistence type="inferred from homology"/>
<evidence type="ECO:0000256" key="7">
    <source>
        <dbReference type="ARBA" id="ARBA00022692"/>
    </source>
</evidence>
<keyword evidence="5" id="KW-0997">Cell inner membrane</keyword>
<feature type="domain" description="Ketosynthase family 3 (KS3)" evidence="14">
    <location>
        <begin position="2"/>
        <end position="404"/>
    </location>
</feature>
<evidence type="ECO:0000256" key="13">
    <source>
        <dbReference type="RuleBase" id="RU003694"/>
    </source>
</evidence>
<evidence type="ECO:0000256" key="5">
    <source>
        <dbReference type="ARBA" id="ARBA00022519"/>
    </source>
</evidence>
<keyword evidence="16" id="KW-1185">Reference proteome</keyword>
<comment type="subcellular location">
    <subcellularLocation>
        <location evidence="1">Cell inner membrane</location>
    </subcellularLocation>
</comment>
<dbReference type="InterPro" id="IPR020841">
    <property type="entry name" value="PKS_Beta-ketoAc_synthase_dom"/>
</dbReference>
<dbReference type="AlphaFoldDB" id="A0A1H3XN44"/>
<evidence type="ECO:0000256" key="9">
    <source>
        <dbReference type="ARBA" id="ARBA00023136"/>
    </source>
</evidence>
<reference evidence="16" key="1">
    <citation type="submission" date="2016-10" db="EMBL/GenBank/DDBJ databases">
        <authorList>
            <person name="Varghese N."/>
            <person name="Submissions S."/>
        </authorList>
    </citation>
    <scope>NUCLEOTIDE SEQUENCE [LARGE SCALE GENOMIC DNA]</scope>
    <source>
        <strain evidence="16">DSM 25157</strain>
    </source>
</reference>
<sequence length="406" mass="41733">MNRPVRIAGYGIVTPLGNELTPFDDRLFRGHSSVRAHALTLPGLDPMLLPVAPCAFDESAARAPSNLPVDRGTAMALAAAQSALQAADLGATDPQRLGIFWGSGMGGSASFDATCQALYGQHRRMRPTTVLTTMPNAAAAELALRHGARGASLTYACACASSAVAIGEALRALRAGWIDIAIAGGHEAMLTPGVLASWHAMRVLAPLREDADAATACRPFSADRAGFALGEGAAALVLESEAHAQARGARSPLFLAGYATNCDAMHITQPQAAGQTRAMRAALQDAGLAPSDIGYINAHGTATLAGDAAEAQSVAEVFGNTTPVSSTKAIHGHLLGAGGAVEMVAVLRALERRCLPPTAHLSGADPAFRLDLVRGAARDAPQLRYALSNSFAFGGTNAVLIAGRDH</sequence>
<comment type="similarity">
    <text evidence="2 13">Belongs to the thiolase-like superfamily. Beta-ketoacyl-ACP synthases family.</text>
</comment>
<dbReference type="GO" id="GO:0004315">
    <property type="term" value="F:3-oxoacyl-[acyl-carrier-protein] synthase activity"/>
    <property type="evidence" value="ECO:0007669"/>
    <property type="project" value="TreeGrafter"/>
</dbReference>
<evidence type="ECO:0000256" key="6">
    <source>
        <dbReference type="ARBA" id="ARBA00022679"/>
    </source>
</evidence>
<evidence type="ECO:0000313" key="15">
    <source>
        <dbReference type="EMBL" id="SEA00865.1"/>
    </source>
</evidence>
<evidence type="ECO:0000256" key="2">
    <source>
        <dbReference type="ARBA" id="ARBA00008467"/>
    </source>
</evidence>
<keyword evidence="7" id="KW-0812">Transmembrane</keyword>
<dbReference type="InterPro" id="IPR014030">
    <property type="entry name" value="Ketoacyl_synth_N"/>
</dbReference>
<evidence type="ECO:0000256" key="11">
    <source>
        <dbReference type="ARBA" id="ARBA00039445"/>
    </source>
</evidence>
<evidence type="ECO:0000256" key="12">
    <source>
        <dbReference type="ARBA" id="ARBA00041756"/>
    </source>
</evidence>
<keyword evidence="9" id="KW-0472">Membrane</keyword>
<dbReference type="EMBL" id="FNQJ01000004">
    <property type="protein sequence ID" value="SEA00865.1"/>
    <property type="molecule type" value="Genomic_DNA"/>
</dbReference>
<keyword evidence="8" id="KW-1133">Transmembrane helix</keyword>
<dbReference type="CDD" id="cd00834">
    <property type="entry name" value="KAS_I_II"/>
    <property type="match status" value="1"/>
</dbReference>
<keyword evidence="4" id="KW-1003">Cell membrane</keyword>
<dbReference type="Pfam" id="PF02801">
    <property type="entry name" value="Ketoacyl-synt_C"/>
    <property type="match status" value="1"/>
</dbReference>
<evidence type="ECO:0000256" key="8">
    <source>
        <dbReference type="ARBA" id="ARBA00022989"/>
    </source>
</evidence>
<evidence type="ECO:0000256" key="10">
    <source>
        <dbReference type="ARBA" id="ARBA00037576"/>
    </source>
</evidence>
<dbReference type="STRING" id="592050.SAMN05421875_10458"/>
<evidence type="ECO:0000313" key="16">
    <source>
        <dbReference type="Proteomes" id="UP000199002"/>
    </source>
</evidence>
<dbReference type="Proteomes" id="UP000199002">
    <property type="component" value="Unassembled WGS sequence"/>
</dbReference>
<dbReference type="Pfam" id="PF00109">
    <property type="entry name" value="ketoacyl-synt"/>
    <property type="match status" value="1"/>
</dbReference>
<evidence type="ECO:0000256" key="3">
    <source>
        <dbReference type="ARBA" id="ARBA00022458"/>
    </source>
</evidence>
<dbReference type="PROSITE" id="PS52004">
    <property type="entry name" value="KS3_2"/>
    <property type="match status" value="1"/>
</dbReference>
<keyword evidence="3" id="KW-0536">Nodulation</keyword>
<evidence type="ECO:0000259" key="14">
    <source>
        <dbReference type="PROSITE" id="PS52004"/>
    </source>
</evidence>
<dbReference type="InterPro" id="IPR000794">
    <property type="entry name" value="Beta-ketoacyl_synthase"/>
</dbReference>
<dbReference type="GO" id="GO:0005886">
    <property type="term" value="C:plasma membrane"/>
    <property type="evidence" value="ECO:0007669"/>
    <property type="project" value="UniProtKB-SubCell"/>
</dbReference>
<evidence type="ECO:0000256" key="4">
    <source>
        <dbReference type="ARBA" id="ARBA00022475"/>
    </source>
</evidence>
<gene>
    <name evidence="15" type="ORF">SAMN05421875_10458</name>
</gene>
<dbReference type="RefSeq" id="WP_092697274.1">
    <property type="nucleotide sequence ID" value="NZ_CAXIQL010000016.1"/>
</dbReference>
<dbReference type="GeneID" id="34233550"/>
<dbReference type="SUPFAM" id="SSF53901">
    <property type="entry name" value="Thiolase-like"/>
    <property type="match status" value="2"/>
</dbReference>
<dbReference type="SMART" id="SM00825">
    <property type="entry name" value="PKS_KS"/>
    <property type="match status" value="1"/>
</dbReference>
<dbReference type="InterPro" id="IPR016039">
    <property type="entry name" value="Thiolase-like"/>
</dbReference>
<protein>
    <recommendedName>
        <fullName evidence="11">Nodulation protein E</fullName>
    </recommendedName>
    <alternativeName>
        <fullName evidence="12">Host-specificity of nodulation protein B</fullName>
    </alternativeName>
</protein>